<feature type="compositionally biased region" description="Polar residues" evidence="1">
    <location>
        <begin position="243"/>
        <end position="260"/>
    </location>
</feature>
<evidence type="ECO:0000256" key="1">
    <source>
        <dbReference type="SAM" id="MobiDB-lite"/>
    </source>
</evidence>
<organism evidence="2 3">
    <name type="scientific">Huiozyma naganishii (strain ATCC MYA-139 / BCRC 22969 / CBS 8797 / KCTC 17520 / NBRC 10181 / NCYC 3082 / Yp74L-3)</name>
    <name type="common">Yeast</name>
    <name type="synonym">Kazachstania naganishii</name>
    <dbReference type="NCBI Taxonomy" id="1071383"/>
    <lineage>
        <taxon>Eukaryota</taxon>
        <taxon>Fungi</taxon>
        <taxon>Dikarya</taxon>
        <taxon>Ascomycota</taxon>
        <taxon>Saccharomycotina</taxon>
        <taxon>Saccharomycetes</taxon>
        <taxon>Saccharomycetales</taxon>
        <taxon>Saccharomycetaceae</taxon>
        <taxon>Huiozyma</taxon>
    </lineage>
</organism>
<accession>J7RR08</accession>
<evidence type="ECO:0000313" key="3">
    <source>
        <dbReference type="Proteomes" id="UP000006310"/>
    </source>
</evidence>
<evidence type="ECO:0000313" key="2">
    <source>
        <dbReference type="EMBL" id="CCK72268.1"/>
    </source>
</evidence>
<sequence>MRVPPKPRASRLPRFLIRVKNAVCFKRLKLRRKNKRLNKLQYKQSMQAAITNSGLRVEDTFNIPTNFLPRSARNKPLLIANFKRGCDRSPEVKILQKTRLRRLFMSKRRIKMKYFNYHDCKRNNEINNVAEQTVHNNTMQCATNVHTIKTLTRKNADVRVIYYSDNVVKRFSPEKKMETVNGEVSPEYIEFTGTKSVKIAKYPSLRRKGNHTTTLTGLFAPTEVSEEPENLGTVRRYDLTSCQGATTNSHSRPVQTQTLTGREENI</sequence>
<dbReference type="Proteomes" id="UP000006310">
    <property type="component" value="Chromosome 10"/>
</dbReference>
<reference evidence="2 3" key="1">
    <citation type="journal article" date="2011" name="Proc. Natl. Acad. Sci. U.S.A.">
        <title>Evolutionary erosion of yeast sex chromosomes by mating-type switching accidents.</title>
        <authorList>
            <person name="Gordon J.L."/>
            <person name="Armisen D."/>
            <person name="Proux-Wera E."/>
            <person name="Oheigeartaigh S.S."/>
            <person name="Byrne K.P."/>
            <person name="Wolfe K.H."/>
        </authorList>
    </citation>
    <scope>NUCLEOTIDE SEQUENCE [LARGE SCALE GENOMIC DNA]</scope>
    <source>
        <strain evidence="3">ATCC MYA-139 / BCRC 22969 / CBS 8797 / CCRC 22969 / KCTC 17520 / NBRC 10181 / NCYC 3082</strain>
    </source>
</reference>
<gene>
    <name evidence="2" type="primary">KNAG0J01870</name>
    <name evidence="2" type="ordered locus">KNAG_0J01870</name>
</gene>
<feature type="region of interest" description="Disordered" evidence="1">
    <location>
        <begin position="243"/>
        <end position="266"/>
    </location>
</feature>
<dbReference type="RefSeq" id="XP_022466513.1">
    <property type="nucleotide sequence ID" value="XM_022610192.1"/>
</dbReference>
<dbReference type="OMA" id="KLKRRWH"/>
<dbReference type="AlphaFoldDB" id="J7RR08"/>
<name>J7RR08_HUIN7</name>
<dbReference type="EMBL" id="HE978323">
    <property type="protein sequence ID" value="CCK72268.1"/>
    <property type="molecule type" value="Genomic_DNA"/>
</dbReference>
<keyword evidence="3" id="KW-1185">Reference proteome</keyword>
<proteinExistence type="predicted"/>
<dbReference type="eggNOG" id="ENOG502S21W">
    <property type="taxonomic scope" value="Eukaryota"/>
</dbReference>
<dbReference type="GeneID" id="34528023"/>
<protein>
    <submittedName>
        <fullName evidence="2">Uncharacterized protein</fullName>
    </submittedName>
</protein>
<dbReference type="OrthoDB" id="4058291at2759"/>
<reference evidence="3" key="2">
    <citation type="submission" date="2012-08" db="EMBL/GenBank/DDBJ databases">
        <title>Genome sequence of Kazachstania naganishii.</title>
        <authorList>
            <person name="Gordon J.L."/>
            <person name="Armisen D."/>
            <person name="Proux-Wera E."/>
            <person name="OhEigeartaigh S.S."/>
            <person name="Byrne K.P."/>
            <person name="Wolfe K.H."/>
        </authorList>
    </citation>
    <scope>NUCLEOTIDE SEQUENCE [LARGE SCALE GENOMIC DNA]</scope>
    <source>
        <strain evidence="3">ATCC MYA-139 / BCRC 22969 / CBS 8797 / CCRC 22969 / KCTC 17520 / NBRC 10181 / NCYC 3082</strain>
    </source>
</reference>
<dbReference type="KEGG" id="kng:KNAG_0J01870"/>
<dbReference type="HOGENOM" id="CLU_069887_0_0_1"/>